<sequence length="93" mass="10189">MPKSNEQFNMGMQHVSYSGPSFFHLPHHFQQPPRNVQMLSHPNSLSDMAQQDSLGRLRGLDIGKGSMAMKPEAEVVVKSEGSSVSAGESNTTF</sequence>
<organism evidence="2">
    <name type="scientific">Zea mays</name>
    <name type="common">Maize</name>
    <dbReference type="NCBI Taxonomy" id="4577"/>
    <lineage>
        <taxon>Eukaryota</taxon>
        <taxon>Viridiplantae</taxon>
        <taxon>Streptophyta</taxon>
        <taxon>Embryophyta</taxon>
        <taxon>Tracheophyta</taxon>
        <taxon>Spermatophyta</taxon>
        <taxon>Magnoliopsida</taxon>
        <taxon>Liliopsida</taxon>
        <taxon>Poales</taxon>
        <taxon>Poaceae</taxon>
        <taxon>PACMAD clade</taxon>
        <taxon>Panicoideae</taxon>
        <taxon>Andropogonodae</taxon>
        <taxon>Andropogoneae</taxon>
        <taxon>Tripsacinae</taxon>
        <taxon>Zea</taxon>
    </lineage>
</organism>
<name>A0A1D6F4E8_MAIZE</name>
<evidence type="ECO:0000256" key="1">
    <source>
        <dbReference type="SAM" id="MobiDB-lite"/>
    </source>
</evidence>
<evidence type="ECO:0000313" key="2">
    <source>
        <dbReference type="EMBL" id="ONM26202.1"/>
    </source>
</evidence>
<reference evidence="2" key="1">
    <citation type="submission" date="2015-12" db="EMBL/GenBank/DDBJ databases">
        <title>Update maize B73 reference genome by single molecule sequencing technologies.</title>
        <authorList>
            <consortium name="Maize Genome Sequencing Project"/>
            <person name="Ware D."/>
        </authorList>
    </citation>
    <scope>NUCLEOTIDE SEQUENCE [LARGE SCALE GENOMIC DNA]</scope>
    <source>
        <tissue evidence="2">Seedling</tissue>
    </source>
</reference>
<proteinExistence type="predicted"/>
<dbReference type="AlphaFoldDB" id="A0A1D6F4E8"/>
<protein>
    <submittedName>
        <fullName evidence="2">Basic leucine-zipper 52</fullName>
    </submittedName>
</protein>
<feature type="compositionally biased region" description="Low complexity" evidence="1">
    <location>
        <begin position="78"/>
        <end position="93"/>
    </location>
</feature>
<dbReference type="ExpressionAtlas" id="A0A1D6F4E8">
    <property type="expression patterns" value="baseline and differential"/>
</dbReference>
<dbReference type="EMBL" id="CM007648">
    <property type="protein sequence ID" value="ONM26202.1"/>
    <property type="molecule type" value="Genomic_DNA"/>
</dbReference>
<feature type="region of interest" description="Disordered" evidence="1">
    <location>
        <begin position="74"/>
        <end position="93"/>
    </location>
</feature>
<accession>A0A1D6F4E8</accession>
<gene>
    <name evidence="2" type="ORF">ZEAMMB73_Zm00001d007172</name>
</gene>